<dbReference type="AlphaFoldDB" id="A0A176WIT6"/>
<dbReference type="InterPro" id="IPR050279">
    <property type="entry name" value="Plant_def-hormone_signal"/>
</dbReference>
<dbReference type="Proteomes" id="UP000077202">
    <property type="component" value="Unassembled WGS sequence"/>
</dbReference>
<keyword evidence="5" id="KW-0963">Cytoplasm</keyword>
<dbReference type="GO" id="GO:0005634">
    <property type="term" value="C:nucleus"/>
    <property type="evidence" value="ECO:0007669"/>
    <property type="project" value="UniProtKB-SubCell"/>
</dbReference>
<dbReference type="Gene3D" id="3.30.530.20">
    <property type="match status" value="1"/>
</dbReference>
<comment type="subcellular location">
    <subcellularLocation>
        <location evidence="2">Cytoplasm</location>
    </subcellularLocation>
    <subcellularLocation>
        <location evidence="1">Nucleus</location>
    </subcellularLocation>
</comment>
<dbReference type="InterPro" id="IPR000916">
    <property type="entry name" value="Bet_v_I/MLP"/>
</dbReference>
<feature type="domain" description="Bet v I/Major latex protein" evidence="10">
    <location>
        <begin position="134"/>
        <end position="288"/>
    </location>
</feature>
<evidence type="ECO:0000256" key="1">
    <source>
        <dbReference type="ARBA" id="ARBA00004123"/>
    </source>
</evidence>
<dbReference type="FunFam" id="3.30.530.20:FF:000007">
    <property type="entry name" value="Major pollen allergen Bet v 1-A"/>
    <property type="match status" value="1"/>
</dbReference>
<evidence type="ECO:0000256" key="6">
    <source>
        <dbReference type="ARBA" id="ARBA00022682"/>
    </source>
</evidence>
<keyword evidence="12" id="KW-1185">Reference proteome</keyword>
<evidence type="ECO:0000256" key="7">
    <source>
        <dbReference type="ARBA" id="ARBA00023170"/>
    </source>
</evidence>
<sequence length="291" mass="31408">MSCADVSVYDICSLNEPYEVYNEHVQRKEAQGQVPGLRRGAACKLITSESVRTKITAQLSDKTLLLLPPRSAGTCTFGSLPHVLTTFSFKLDVILFDEVEIMARGWSDTFCSLPFKSGYDARTSDHDIDVETTSIMPTFETEVVLALPASRLWKSMKDANTLFPKVAPEVMASIEVVGGADAAPAPGAVRIIKFGSVAPEGAYVKEQLVSLDHDTMTVVSAEMEGGHLAAGFTKWEATMHLVPEGDASVKVHFSFEYEGPGPVDVSVAQATQGTPMLFKALEAYLLANPDA</sequence>
<keyword evidence="7" id="KW-0675">Receptor</keyword>
<dbReference type="GO" id="GO:0006952">
    <property type="term" value="P:defense response"/>
    <property type="evidence" value="ECO:0007669"/>
    <property type="project" value="InterPro"/>
</dbReference>
<comment type="similarity">
    <text evidence="4">Belongs to the BetVI family.</text>
</comment>
<dbReference type="GO" id="GO:0005737">
    <property type="term" value="C:cytoplasm"/>
    <property type="evidence" value="ECO:0007669"/>
    <property type="project" value="UniProtKB-SubCell"/>
</dbReference>
<dbReference type="SMART" id="SM01037">
    <property type="entry name" value="Bet_v_1"/>
    <property type="match status" value="1"/>
</dbReference>
<dbReference type="GO" id="GO:0038023">
    <property type="term" value="F:signaling receptor activity"/>
    <property type="evidence" value="ECO:0007669"/>
    <property type="project" value="InterPro"/>
</dbReference>
<dbReference type="GO" id="GO:0004864">
    <property type="term" value="F:protein phosphatase inhibitor activity"/>
    <property type="evidence" value="ECO:0007669"/>
    <property type="project" value="UniProtKB-KW"/>
</dbReference>
<dbReference type="InterPro" id="IPR023393">
    <property type="entry name" value="START-like_dom_sf"/>
</dbReference>
<dbReference type="PRINTS" id="PR00634">
    <property type="entry name" value="BETALLERGEN"/>
</dbReference>
<dbReference type="SUPFAM" id="SSF55961">
    <property type="entry name" value="Bet v1-like"/>
    <property type="match status" value="1"/>
</dbReference>
<protein>
    <recommendedName>
        <fullName evidence="10">Bet v I/Major latex protein domain-containing protein</fullName>
    </recommendedName>
</protein>
<evidence type="ECO:0000313" key="12">
    <source>
        <dbReference type="Proteomes" id="UP000077202"/>
    </source>
</evidence>
<gene>
    <name evidence="11" type="ORF">AXG93_673s1260</name>
</gene>
<dbReference type="PANTHER" id="PTHR31213">
    <property type="entry name" value="OS08G0374000 PROTEIN-RELATED"/>
    <property type="match status" value="1"/>
</dbReference>
<evidence type="ECO:0000256" key="3">
    <source>
        <dbReference type="ARBA" id="ARBA00008594"/>
    </source>
</evidence>
<evidence type="ECO:0000256" key="9">
    <source>
        <dbReference type="ARBA" id="ARBA00023272"/>
    </source>
</evidence>
<reference evidence="11" key="1">
    <citation type="submission" date="2016-03" db="EMBL/GenBank/DDBJ databases">
        <title>Mechanisms controlling the formation of the plant cell surface in tip-growing cells are functionally conserved among land plants.</title>
        <authorList>
            <person name="Honkanen S."/>
            <person name="Jones V.A."/>
            <person name="Morieri G."/>
            <person name="Champion C."/>
            <person name="Hetherington A.J."/>
            <person name="Kelly S."/>
            <person name="Saint-Marcoux D."/>
            <person name="Proust H."/>
            <person name="Prescott H."/>
            <person name="Dolan L."/>
        </authorList>
    </citation>
    <scope>NUCLEOTIDE SEQUENCE [LARGE SCALE GENOMIC DNA]</scope>
    <source>
        <tissue evidence="11">Whole gametophyte</tissue>
    </source>
</reference>
<comment type="similarity">
    <text evidence="3">Belongs to the PYR/PYL/RCAR abscisic acid intracellular receptor family.</text>
</comment>
<evidence type="ECO:0000256" key="4">
    <source>
        <dbReference type="ARBA" id="ARBA00009744"/>
    </source>
</evidence>
<proteinExistence type="inferred from homology"/>
<dbReference type="InterPro" id="IPR019587">
    <property type="entry name" value="Polyketide_cyclase/dehydratase"/>
</dbReference>
<accession>A0A176WIT6</accession>
<keyword evidence="6" id="KW-0938">Abscisic acid signaling pathway</keyword>
<keyword evidence="9" id="KW-0650">Protein phosphatase inhibitor</keyword>
<keyword evidence="8" id="KW-0539">Nucleus</keyword>
<dbReference type="GO" id="GO:0009738">
    <property type="term" value="P:abscisic acid-activated signaling pathway"/>
    <property type="evidence" value="ECO:0007669"/>
    <property type="project" value="UniProtKB-KW"/>
</dbReference>
<evidence type="ECO:0000313" key="11">
    <source>
        <dbReference type="EMBL" id="OAE32949.1"/>
    </source>
</evidence>
<name>A0A176WIT6_MARPO</name>
<dbReference type="EMBL" id="LVLJ01000698">
    <property type="protein sequence ID" value="OAE32949.1"/>
    <property type="molecule type" value="Genomic_DNA"/>
</dbReference>
<dbReference type="PANTHER" id="PTHR31213:SF24">
    <property type="entry name" value="OS08G0374000 PROTEIN"/>
    <property type="match status" value="1"/>
</dbReference>
<evidence type="ECO:0000256" key="2">
    <source>
        <dbReference type="ARBA" id="ARBA00004496"/>
    </source>
</evidence>
<dbReference type="Pfam" id="PF10604">
    <property type="entry name" value="Polyketide_cyc2"/>
    <property type="match status" value="1"/>
</dbReference>
<organism evidence="11 12">
    <name type="scientific">Marchantia polymorpha subsp. ruderalis</name>
    <dbReference type="NCBI Taxonomy" id="1480154"/>
    <lineage>
        <taxon>Eukaryota</taxon>
        <taxon>Viridiplantae</taxon>
        <taxon>Streptophyta</taxon>
        <taxon>Embryophyta</taxon>
        <taxon>Marchantiophyta</taxon>
        <taxon>Marchantiopsida</taxon>
        <taxon>Marchantiidae</taxon>
        <taxon>Marchantiales</taxon>
        <taxon>Marchantiaceae</taxon>
        <taxon>Marchantia</taxon>
    </lineage>
</organism>
<evidence type="ECO:0000259" key="10">
    <source>
        <dbReference type="SMART" id="SM01037"/>
    </source>
</evidence>
<evidence type="ECO:0000256" key="5">
    <source>
        <dbReference type="ARBA" id="ARBA00022490"/>
    </source>
</evidence>
<evidence type="ECO:0000256" key="8">
    <source>
        <dbReference type="ARBA" id="ARBA00023242"/>
    </source>
</evidence>
<dbReference type="GO" id="GO:0010427">
    <property type="term" value="F:abscisic acid binding"/>
    <property type="evidence" value="ECO:0007669"/>
    <property type="project" value="InterPro"/>
</dbReference>
<dbReference type="InterPro" id="IPR024949">
    <property type="entry name" value="Bet_v_I_allergen"/>
</dbReference>
<comment type="caution">
    <text evidence="11">The sequence shown here is derived from an EMBL/GenBank/DDBJ whole genome shotgun (WGS) entry which is preliminary data.</text>
</comment>